<keyword evidence="4" id="KW-0031">Aminopeptidase</keyword>
<dbReference type="PANTHER" id="PTHR11731">
    <property type="entry name" value="PROTEASE FAMILY S9B,C DIPEPTIDYL-PEPTIDASE IV-RELATED"/>
    <property type="match status" value="1"/>
</dbReference>
<evidence type="ECO:0000313" key="4">
    <source>
        <dbReference type="EMBL" id="AFL86565.1"/>
    </source>
</evidence>
<dbReference type="KEGG" id="trs:Terro_0215"/>
<keyword evidence="4" id="KW-0378">Hydrolase</keyword>
<sequence>MTTPYLLARKRLCGIARGDRSVAHAPILSALLLVALLPATHAAAQQAVTAADYARAESRMVIHTTPLVDHAVNAATWLKSSDGSDRFWYRDVTGGVSTFMVTDAATGTSAPAFDHARLSAALSAAAGYRTSAADLPISALQMPAANTALLTTIYGDRYRCTLAAEYTCTRQLTMPAQQQAATPTAAVTQPAGNPKPVEGKPATVKEAREKAVISPDGKRAVFIRDWNLWLIDLATGNERALTTDGITDFGYATDNAGWTHSEKPIVVWSPDSRLIATFQQDQRKTGMMYLVGTNLGHPTLDAWHYPLPGDKDITMIERVIIDADAAKTTRLKMPPDQHRSSLCDDISCGGSWEDVQWSTDAKTLAFVSTSRDHKREDVRIADVATGEVRDVFHEEAATYFESGSDSVNWRYLSARNEILWFSERSNWGHLYLYDATTGKQKRQVTSGDWNVSRVLRVDAATGDLLVEGVGREKGWDPYYSAVYRTSLDSNKLRLLTPEQSNHHAAISPDGKYFVDVYSTPQTPPVTVLRDAEGKRLTEIAKTDITRLLATGWQAPENFTVKARDGKTELYGLIFKPSHFDPSKKYPIIDYIYPGPQVGSIGPRIFPLMAGDTHAQGVARSMGGHIALADLGFIVIEIDGMGTPLRSKRFHDSYYRDMGDATIPDQVTGIQQLAAKYSWIDLSRVGVWGHSGGGYATAEAMFRYPDFFKVGWSESGNHENRNYEDDWAEKVIGLDNAANKAAYQDQSTPAIANRLKGKLMLTHGMADDNVPPSNTILVVDALMRAGKDFDLLMIPNAHHGYGDANSYVTRRRWDYFVTNLMGATPPREYPLGPLN</sequence>
<evidence type="ECO:0000256" key="1">
    <source>
        <dbReference type="SAM" id="MobiDB-lite"/>
    </source>
</evidence>
<protein>
    <submittedName>
        <fullName evidence="4">Dipeptidyl aminopeptidase/acylaminoacyl peptidase</fullName>
    </submittedName>
</protein>
<feature type="domain" description="Dipeptidylpeptidase IV N-terminal" evidence="3">
    <location>
        <begin position="194"/>
        <end position="524"/>
    </location>
</feature>
<dbReference type="Gene3D" id="3.40.50.1820">
    <property type="entry name" value="alpha/beta hydrolase"/>
    <property type="match status" value="1"/>
</dbReference>
<evidence type="ECO:0000259" key="2">
    <source>
        <dbReference type="Pfam" id="PF00326"/>
    </source>
</evidence>
<dbReference type="Gene3D" id="2.140.10.30">
    <property type="entry name" value="Dipeptidylpeptidase IV, N-terminal domain"/>
    <property type="match status" value="1"/>
</dbReference>
<dbReference type="eggNOG" id="COG1506">
    <property type="taxonomic scope" value="Bacteria"/>
</dbReference>
<dbReference type="PANTHER" id="PTHR11731:SF118">
    <property type="entry name" value="BLR1971 PROTEIN"/>
    <property type="match status" value="1"/>
</dbReference>
<dbReference type="InterPro" id="IPR029058">
    <property type="entry name" value="AB_hydrolase_fold"/>
</dbReference>
<feature type="compositionally biased region" description="Low complexity" evidence="1">
    <location>
        <begin position="179"/>
        <end position="191"/>
    </location>
</feature>
<dbReference type="Pfam" id="PF00930">
    <property type="entry name" value="DPPIV_N"/>
    <property type="match status" value="1"/>
</dbReference>
<dbReference type="InterPro" id="IPR002469">
    <property type="entry name" value="Peptidase_S9B_N"/>
</dbReference>
<feature type="region of interest" description="Disordered" evidence="1">
    <location>
        <begin position="179"/>
        <end position="203"/>
    </location>
</feature>
<dbReference type="InterPro" id="IPR001375">
    <property type="entry name" value="Peptidase_S9_cat"/>
</dbReference>
<keyword evidence="4" id="KW-0645">Protease</keyword>
<gene>
    <name evidence="4" type="ordered locus">Terro_0215</name>
</gene>
<dbReference type="GO" id="GO:0004177">
    <property type="term" value="F:aminopeptidase activity"/>
    <property type="evidence" value="ECO:0007669"/>
    <property type="project" value="UniProtKB-KW"/>
</dbReference>
<dbReference type="Pfam" id="PF00326">
    <property type="entry name" value="Peptidase_S9"/>
    <property type="match status" value="1"/>
</dbReference>
<dbReference type="STRING" id="926566.Terro_0215"/>
<dbReference type="Proteomes" id="UP000006056">
    <property type="component" value="Chromosome"/>
</dbReference>
<dbReference type="PATRIC" id="fig|926566.3.peg.218"/>
<dbReference type="RefSeq" id="WP_014784134.1">
    <property type="nucleotide sequence ID" value="NC_018014.1"/>
</dbReference>
<evidence type="ECO:0000313" key="5">
    <source>
        <dbReference type="Proteomes" id="UP000006056"/>
    </source>
</evidence>
<evidence type="ECO:0000259" key="3">
    <source>
        <dbReference type="Pfam" id="PF00930"/>
    </source>
</evidence>
<reference evidence="4 5" key="1">
    <citation type="submission" date="2012-06" db="EMBL/GenBank/DDBJ databases">
        <title>Complete genome of Terriglobus roseus DSM 18391.</title>
        <authorList>
            <consortium name="US DOE Joint Genome Institute (JGI-PGF)"/>
            <person name="Lucas S."/>
            <person name="Copeland A."/>
            <person name="Lapidus A."/>
            <person name="Glavina del Rio T."/>
            <person name="Dalin E."/>
            <person name="Tice H."/>
            <person name="Bruce D."/>
            <person name="Goodwin L."/>
            <person name="Pitluck S."/>
            <person name="Peters L."/>
            <person name="Mikhailova N."/>
            <person name="Munk A.C.C."/>
            <person name="Kyrpides N."/>
            <person name="Mavromatis K."/>
            <person name="Ivanova N."/>
            <person name="Brettin T."/>
            <person name="Detter J.C."/>
            <person name="Han C."/>
            <person name="Larimer F."/>
            <person name="Land M."/>
            <person name="Hauser L."/>
            <person name="Markowitz V."/>
            <person name="Cheng J.-F."/>
            <person name="Hugenholtz P."/>
            <person name="Woyke T."/>
            <person name="Wu D."/>
            <person name="Brambilla E."/>
            <person name="Klenk H.-P."/>
            <person name="Eisen J.A."/>
        </authorList>
    </citation>
    <scope>NUCLEOTIDE SEQUENCE [LARGE SCALE GENOMIC DNA]</scope>
    <source>
        <strain evidence="5">DSM 18391 / NRRL B-41598 / KBS 63</strain>
    </source>
</reference>
<dbReference type="HOGENOM" id="CLU_006105_3_1_0"/>
<dbReference type="SUPFAM" id="SSF53474">
    <property type="entry name" value="alpha/beta-Hydrolases"/>
    <property type="match status" value="1"/>
</dbReference>
<dbReference type="GO" id="GO:0008236">
    <property type="term" value="F:serine-type peptidase activity"/>
    <property type="evidence" value="ECO:0007669"/>
    <property type="project" value="InterPro"/>
</dbReference>
<dbReference type="SUPFAM" id="SSF82171">
    <property type="entry name" value="DPP6 N-terminal domain-like"/>
    <property type="match status" value="1"/>
</dbReference>
<organism evidence="4 5">
    <name type="scientific">Terriglobus roseus (strain DSM 18391 / NRRL B-41598 / KBS 63)</name>
    <dbReference type="NCBI Taxonomy" id="926566"/>
    <lineage>
        <taxon>Bacteria</taxon>
        <taxon>Pseudomonadati</taxon>
        <taxon>Acidobacteriota</taxon>
        <taxon>Terriglobia</taxon>
        <taxon>Terriglobales</taxon>
        <taxon>Acidobacteriaceae</taxon>
        <taxon>Terriglobus</taxon>
    </lineage>
</organism>
<proteinExistence type="predicted"/>
<dbReference type="InterPro" id="IPR050278">
    <property type="entry name" value="Serine_Prot_S9B/DPPIV"/>
</dbReference>
<accession>I3ZBE7</accession>
<dbReference type="EMBL" id="CP003379">
    <property type="protein sequence ID" value="AFL86565.1"/>
    <property type="molecule type" value="Genomic_DNA"/>
</dbReference>
<dbReference type="AlphaFoldDB" id="I3ZBE7"/>
<feature type="domain" description="Peptidase S9 prolyl oligopeptidase catalytic" evidence="2">
    <location>
        <begin position="627"/>
        <end position="819"/>
    </location>
</feature>
<dbReference type="OrthoDB" id="9812921at2"/>
<dbReference type="GO" id="GO:0006508">
    <property type="term" value="P:proteolysis"/>
    <property type="evidence" value="ECO:0007669"/>
    <property type="project" value="InterPro"/>
</dbReference>
<keyword evidence="5" id="KW-1185">Reference proteome</keyword>
<name>I3ZBE7_TERRK</name>